<sequence length="158" mass="17700">MTSTSIDVAAAHLHFAPACFNRAWELLDKPDRTSAENDEMLHSAVASLWHWSRREDCRPRNLAVGYWLVSRVQAMLGNGLEARRFAARAALHATGEPPFYMAYAHEALARAGHVLHHEPAVTRHLDEARQLLELVTDPEERKMLEADLESLAIPAAES</sequence>
<dbReference type="RefSeq" id="WP_145034192.1">
    <property type="nucleotide sequence ID" value="NZ_CP036271.1"/>
</dbReference>
<keyword evidence="2" id="KW-1185">Reference proteome</keyword>
<evidence type="ECO:0000313" key="1">
    <source>
        <dbReference type="EMBL" id="QDT56763.1"/>
    </source>
</evidence>
<name>A0A517SKW2_9PLAN</name>
<dbReference type="AlphaFoldDB" id="A0A517SKW2"/>
<dbReference type="Proteomes" id="UP000315700">
    <property type="component" value="Chromosome"/>
</dbReference>
<dbReference type="OrthoDB" id="215178at2"/>
<gene>
    <name evidence="1" type="ORF">Pan44_48230</name>
</gene>
<reference evidence="1 2" key="1">
    <citation type="submission" date="2019-02" db="EMBL/GenBank/DDBJ databases">
        <title>Deep-cultivation of Planctomycetes and their phenomic and genomic characterization uncovers novel biology.</title>
        <authorList>
            <person name="Wiegand S."/>
            <person name="Jogler M."/>
            <person name="Boedeker C."/>
            <person name="Pinto D."/>
            <person name="Vollmers J."/>
            <person name="Rivas-Marin E."/>
            <person name="Kohn T."/>
            <person name="Peeters S.H."/>
            <person name="Heuer A."/>
            <person name="Rast P."/>
            <person name="Oberbeckmann S."/>
            <person name="Bunk B."/>
            <person name="Jeske O."/>
            <person name="Meyerdierks A."/>
            <person name="Storesund J.E."/>
            <person name="Kallscheuer N."/>
            <person name="Luecker S."/>
            <person name="Lage O.M."/>
            <person name="Pohl T."/>
            <person name="Merkel B.J."/>
            <person name="Hornburger P."/>
            <person name="Mueller R.-W."/>
            <person name="Bruemmer F."/>
            <person name="Labrenz M."/>
            <person name="Spormann A.M."/>
            <person name="Op den Camp H."/>
            <person name="Overmann J."/>
            <person name="Amann R."/>
            <person name="Jetten M.S.M."/>
            <person name="Mascher T."/>
            <person name="Medema M.H."/>
            <person name="Devos D.P."/>
            <person name="Kaster A.-K."/>
            <person name="Ovreas L."/>
            <person name="Rohde M."/>
            <person name="Galperin M.Y."/>
            <person name="Jogler C."/>
        </authorList>
    </citation>
    <scope>NUCLEOTIDE SEQUENCE [LARGE SCALE GENOMIC DNA]</scope>
    <source>
        <strain evidence="1 2">Pan44</strain>
    </source>
</reference>
<protein>
    <recommendedName>
        <fullName evidence="3">Tetratricopeptide repeat protein</fullName>
    </recommendedName>
</protein>
<proteinExistence type="predicted"/>
<organism evidence="1 2">
    <name type="scientific">Caulifigura coniformis</name>
    <dbReference type="NCBI Taxonomy" id="2527983"/>
    <lineage>
        <taxon>Bacteria</taxon>
        <taxon>Pseudomonadati</taxon>
        <taxon>Planctomycetota</taxon>
        <taxon>Planctomycetia</taxon>
        <taxon>Planctomycetales</taxon>
        <taxon>Planctomycetaceae</taxon>
        <taxon>Caulifigura</taxon>
    </lineage>
</organism>
<accession>A0A517SKW2</accession>
<evidence type="ECO:0008006" key="3">
    <source>
        <dbReference type="Google" id="ProtNLM"/>
    </source>
</evidence>
<dbReference type="KEGG" id="ccos:Pan44_48230"/>
<dbReference type="InParanoid" id="A0A517SKW2"/>
<dbReference type="EMBL" id="CP036271">
    <property type="protein sequence ID" value="QDT56763.1"/>
    <property type="molecule type" value="Genomic_DNA"/>
</dbReference>
<evidence type="ECO:0000313" key="2">
    <source>
        <dbReference type="Proteomes" id="UP000315700"/>
    </source>
</evidence>